<dbReference type="AlphaFoldDB" id="A0A2H1YJP0"/>
<sequence>MEKITIIYIVLAVLLSVAIAYFQYFYKTTSKTTSKFSLKLKRKTLLFALKALSLFLLFLLLINPEIKTVETQNIKPVLTILVDNSSSIKYFNEDKKVKNIIQKIKKSEKINNKFDVESFYFDEKTAVLIADSLNFSGTQTAIYQAINSVNELQKERLNATILITDGNQTKGNEYQYITSKNKIFPVVIGDTTLYKDLQISQVNVNKYSYIKNKFPVETLVYYQGEFNGKETINATFSITHQGKKVFSKKVAFSAENPTKTITTTLTSDKKGIQYYKTSISKIENEKNTKNNYQNFSVEVIDEQTKVLILSTFLHPDIGAIKKSIESNKQRKVDIAFIKDIQKINLDNYQFFVFYQPNASFKKVFEKVTSNYLIVSGTKTDWNFLNTQNLGVQKEAIKQSENYTALYNANFLPFLQKDINFNNFPPLKDVFGEVTITGDAQILLHQKYAGFKTKEPLLATFENFQNKNYKTEKSAKTNQKQAVLFGEGIWKWRSASFLEAQGFENFDAFLGNLVQYLASNKKRKRLDVKSKSSYLQNEAVTISAFYVNENYTFDNRASLEITITNTQTKHQKILPFSLVNNSYQVSISDLSSGDYSYKVAVKNQKINSYGKFKITEFNIEEQFVNANDQKLHQLALKTKGNLFYPDKINTLITQLSEDKTYYTSQKSSIKKENLLDWKWILSLIVVLLSVEWFIRKFDGKI</sequence>
<dbReference type="SUPFAM" id="SSF53300">
    <property type="entry name" value="vWA-like"/>
    <property type="match status" value="1"/>
</dbReference>
<gene>
    <name evidence="2" type="ORF">TNO020_50010</name>
</gene>
<dbReference type="PANTHER" id="PTHR37947">
    <property type="entry name" value="BLL2462 PROTEIN"/>
    <property type="match status" value="1"/>
</dbReference>
<evidence type="ECO:0000313" key="3">
    <source>
        <dbReference type="Proteomes" id="UP000234211"/>
    </source>
</evidence>
<dbReference type="Proteomes" id="UP000234211">
    <property type="component" value="Unassembled WGS sequence"/>
</dbReference>
<keyword evidence="3" id="KW-1185">Reference proteome</keyword>
<name>A0A2H1YJP0_9FLAO</name>
<evidence type="ECO:0008006" key="4">
    <source>
        <dbReference type="Google" id="ProtNLM"/>
    </source>
</evidence>
<keyword evidence="1" id="KW-1133">Transmembrane helix</keyword>
<feature type="transmembrane region" description="Helical" evidence="1">
    <location>
        <begin position="45"/>
        <end position="62"/>
    </location>
</feature>
<keyword evidence="1" id="KW-0472">Membrane</keyword>
<organism evidence="2 3">
    <name type="scientific">Tenacibaculum piscium</name>
    <dbReference type="NCBI Taxonomy" id="1458515"/>
    <lineage>
        <taxon>Bacteria</taxon>
        <taxon>Pseudomonadati</taxon>
        <taxon>Bacteroidota</taxon>
        <taxon>Flavobacteriia</taxon>
        <taxon>Flavobacteriales</taxon>
        <taxon>Flavobacteriaceae</taxon>
        <taxon>Tenacibaculum</taxon>
    </lineage>
</organism>
<accession>A0A2H1YJP0</accession>
<dbReference type="EMBL" id="OENF01000040">
    <property type="protein sequence ID" value="SOS75611.1"/>
    <property type="molecule type" value="Genomic_DNA"/>
</dbReference>
<evidence type="ECO:0000313" key="2">
    <source>
        <dbReference type="EMBL" id="SOS75611.1"/>
    </source>
</evidence>
<evidence type="ECO:0000256" key="1">
    <source>
        <dbReference type="SAM" id="Phobius"/>
    </source>
</evidence>
<feature type="transmembrane region" description="Helical" evidence="1">
    <location>
        <begin position="6"/>
        <end position="24"/>
    </location>
</feature>
<dbReference type="PANTHER" id="PTHR37947:SF1">
    <property type="entry name" value="BLL2462 PROTEIN"/>
    <property type="match status" value="1"/>
</dbReference>
<reference evidence="3" key="1">
    <citation type="submission" date="2017-11" db="EMBL/GenBank/DDBJ databases">
        <authorList>
            <person name="Duchaud E."/>
        </authorList>
    </citation>
    <scope>NUCLEOTIDE SEQUENCE [LARGE SCALE GENOMIC DNA]</scope>
    <source>
        <strain evidence="3">Tenacibaculum sp. TNO020</strain>
    </source>
</reference>
<keyword evidence="1" id="KW-0812">Transmembrane</keyword>
<dbReference type="RefSeq" id="WP_234987991.1">
    <property type="nucleotide sequence ID" value="NZ_OENF01000040.1"/>
</dbReference>
<proteinExistence type="predicted"/>
<dbReference type="InterPro" id="IPR036465">
    <property type="entry name" value="vWFA_dom_sf"/>
</dbReference>
<protein>
    <recommendedName>
        <fullName evidence="4">VWFA domain-containing protein</fullName>
    </recommendedName>
</protein>